<proteinExistence type="predicted"/>
<dbReference type="Gene3D" id="2.40.33.20">
    <property type="entry name" value="PK beta-barrel domain-like"/>
    <property type="match status" value="1"/>
</dbReference>
<keyword evidence="3" id="KW-1185">Reference proteome</keyword>
<dbReference type="STRING" id="1458461.BN1012_Phect1757"/>
<dbReference type="PANTHER" id="PTHR36930">
    <property type="entry name" value="METAL-SULFUR CLUSTER BIOSYNTHESIS PROTEINS YUAD-RELATED"/>
    <property type="match status" value="1"/>
</dbReference>
<evidence type="ECO:0000313" key="2">
    <source>
        <dbReference type="EMBL" id="CDO59971.1"/>
    </source>
</evidence>
<name>X5MNB7_9HYPH</name>
<gene>
    <name evidence="2" type="ORF">BN1012_Phect1757</name>
</gene>
<organism evidence="2 3">
    <name type="scientific">Candidatus Phaeomarinibacter ectocarpi</name>
    <dbReference type="NCBI Taxonomy" id="1458461"/>
    <lineage>
        <taxon>Bacteria</taxon>
        <taxon>Pseudomonadati</taxon>
        <taxon>Pseudomonadota</taxon>
        <taxon>Alphaproteobacteria</taxon>
        <taxon>Hyphomicrobiales</taxon>
        <taxon>Parvibaculaceae</taxon>
        <taxon>Candidatus Phaeomarinibacter</taxon>
    </lineage>
</organism>
<dbReference type="GO" id="GO:0003824">
    <property type="term" value="F:catalytic activity"/>
    <property type="evidence" value="ECO:0007669"/>
    <property type="project" value="InterPro"/>
</dbReference>
<dbReference type="PROSITE" id="PS51340">
    <property type="entry name" value="MOSC"/>
    <property type="match status" value="1"/>
</dbReference>
<dbReference type="Proteomes" id="UP000032160">
    <property type="component" value="Chromosome I"/>
</dbReference>
<sequence>MHAELFDELQPDFDIIGGDLGENITTRGIDILSLPTGTTLKIGASTLVSLTGLRNPCQQIEAFRPGLLKRVAYKDADGHLIRKAGVMGVVMLGGSVRPGDSIDVSLPPAPHVPLDRV</sequence>
<dbReference type="GO" id="GO:0030170">
    <property type="term" value="F:pyridoxal phosphate binding"/>
    <property type="evidence" value="ECO:0007669"/>
    <property type="project" value="InterPro"/>
</dbReference>
<protein>
    <submittedName>
        <fullName evidence="2">MOSC domain protein</fullName>
    </submittedName>
</protein>
<dbReference type="AlphaFoldDB" id="X5MNB7"/>
<dbReference type="Pfam" id="PF03473">
    <property type="entry name" value="MOSC"/>
    <property type="match status" value="1"/>
</dbReference>
<reference evidence="2 3" key="1">
    <citation type="journal article" date="2014" name="Front. Genet.">
        <title>Genome and metabolic network of "Candidatus Phaeomarinobacter ectocarpi" Ec32, a new candidate genus of Alphaproteobacteria frequently associated with brown algae.</title>
        <authorList>
            <person name="Dittami S.M."/>
            <person name="Barbeyron T."/>
            <person name="Boyen C."/>
            <person name="Cambefort J."/>
            <person name="Collet G."/>
            <person name="Delage L."/>
            <person name="Gobet A."/>
            <person name="Groisillier A."/>
            <person name="Leblanc C."/>
            <person name="Michel G."/>
            <person name="Scornet D."/>
            <person name="Siegel A."/>
            <person name="Tapia J.E."/>
            <person name="Tonon T."/>
        </authorList>
    </citation>
    <scope>NUCLEOTIDE SEQUENCE [LARGE SCALE GENOMIC DNA]</scope>
    <source>
        <strain evidence="2 3">Ec32</strain>
    </source>
</reference>
<dbReference type="InterPro" id="IPR011037">
    <property type="entry name" value="Pyrv_Knase-like_insert_dom_sf"/>
</dbReference>
<dbReference type="PATRIC" id="fig|1458461.3.peg.1760"/>
<dbReference type="PANTHER" id="PTHR36930:SF1">
    <property type="entry name" value="MOSC DOMAIN-CONTAINING PROTEIN"/>
    <property type="match status" value="1"/>
</dbReference>
<accession>X5MNB7</accession>
<dbReference type="GO" id="GO:0030151">
    <property type="term" value="F:molybdenum ion binding"/>
    <property type="evidence" value="ECO:0007669"/>
    <property type="project" value="InterPro"/>
</dbReference>
<evidence type="ECO:0000313" key="3">
    <source>
        <dbReference type="Proteomes" id="UP000032160"/>
    </source>
</evidence>
<feature type="domain" description="MOSC" evidence="1">
    <location>
        <begin position="1"/>
        <end position="105"/>
    </location>
</feature>
<dbReference type="InterPro" id="IPR005302">
    <property type="entry name" value="MoCF_Sase_C"/>
</dbReference>
<dbReference type="EMBL" id="HG966617">
    <property type="protein sequence ID" value="CDO59971.1"/>
    <property type="molecule type" value="Genomic_DNA"/>
</dbReference>
<dbReference type="InterPro" id="IPR052716">
    <property type="entry name" value="MOSC_domain"/>
</dbReference>
<dbReference type="SUPFAM" id="SSF50800">
    <property type="entry name" value="PK beta-barrel domain-like"/>
    <property type="match status" value="1"/>
</dbReference>
<dbReference type="HOGENOM" id="CLU_2117005_0_0_5"/>
<dbReference type="KEGG" id="pect:BN1012_Phect1757"/>
<evidence type="ECO:0000259" key="1">
    <source>
        <dbReference type="PROSITE" id="PS51340"/>
    </source>
</evidence>